<evidence type="ECO:0000313" key="12">
    <source>
        <dbReference type="EMBL" id="GHA42494.1"/>
    </source>
</evidence>
<dbReference type="PANTHER" id="PTHR30040">
    <property type="entry name" value="THIAMINE BIOSYNTHESIS LIPOPROTEIN APBE"/>
    <property type="match status" value="1"/>
</dbReference>
<name>A0ABQ3CYM8_9RHOB</name>
<sequence length="299" mass="32108">MTISRRRFIAISAAAMGVGMRAQASTWRGVAMGADVSITLHANEADADHILALAISRIRQLENEFSLYLTQSRISALNDTGKSVNTLDFNALLNEANEIYNYTNGLFDPTIQPLWRAYADDPNLPADAQQQALLRVGWQHVENTAKHVRFARAGMAMTLNGIAQGFITDQISALLATHGYDDAIVNIGEYRAGARAAQIAVAGTDDIVTLKNAALATSTPTALMLNGDTTHILHPRYGAIPSVWKTVTVAAKRASIADGVSTALCLTPDLRLAQKLIENGVIQRCLLVDNNGKLTTLAG</sequence>
<feature type="signal peptide" evidence="11">
    <location>
        <begin position="1"/>
        <end position="24"/>
    </location>
</feature>
<keyword evidence="13" id="KW-1185">Reference proteome</keyword>
<keyword evidence="4" id="KW-0285">Flavoprotein</keyword>
<accession>A0ABQ3CYM8</accession>
<dbReference type="SUPFAM" id="SSF143631">
    <property type="entry name" value="ApbE-like"/>
    <property type="match status" value="1"/>
</dbReference>
<dbReference type="EC" id="2.7.1.180" evidence="2"/>
<comment type="cofactor">
    <cofactor evidence="1">
        <name>Mg(2+)</name>
        <dbReference type="ChEBI" id="CHEBI:18420"/>
    </cofactor>
</comment>
<evidence type="ECO:0000256" key="3">
    <source>
        <dbReference type="ARBA" id="ARBA00016337"/>
    </source>
</evidence>
<dbReference type="Pfam" id="PF02424">
    <property type="entry name" value="ApbE"/>
    <property type="match status" value="1"/>
</dbReference>
<keyword evidence="8" id="KW-0460">Magnesium</keyword>
<dbReference type="Proteomes" id="UP000634455">
    <property type="component" value="Unassembled WGS sequence"/>
</dbReference>
<evidence type="ECO:0000256" key="10">
    <source>
        <dbReference type="ARBA" id="ARBA00048540"/>
    </source>
</evidence>
<evidence type="ECO:0000256" key="4">
    <source>
        <dbReference type="ARBA" id="ARBA00022630"/>
    </source>
</evidence>
<evidence type="ECO:0000256" key="5">
    <source>
        <dbReference type="ARBA" id="ARBA00022679"/>
    </source>
</evidence>
<keyword evidence="6" id="KW-0479">Metal-binding</keyword>
<evidence type="ECO:0000256" key="7">
    <source>
        <dbReference type="ARBA" id="ARBA00022827"/>
    </source>
</evidence>
<evidence type="ECO:0000256" key="11">
    <source>
        <dbReference type="SAM" id="SignalP"/>
    </source>
</evidence>
<protein>
    <recommendedName>
        <fullName evidence="3">FAD:protein FMN transferase</fullName>
        <ecNumber evidence="2">2.7.1.180</ecNumber>
    </recommendedName>
    <alternativeName>
        <fullName evidence="9">Flavin transferase</fullName>
    </alternativeName>
</protein>
<comment type="catalytic activity">
    <reaction evidence="10">
        <text>L-threonyl-[protein] + FAD = FMN-L-threonyl-[protein] + AMP + H(+)</text>
        <dbReference type="Rhea" id="RHEA:36847"/>
        <dbReference type="Rhea" id="RHEA-COMP:11060"/>
        <dbReference type="Rhea" id="RHEA-COMP:11061"/>
        <dbReference type="ChEBI" id="CHEBI:15378"/>
        <dbReference type="ChEBI" id="CHEBI:30013"/>
        <dbReference type="ChEBI" id="CHEBI:57692"/>
        <dbReference type="ChEBI" id="CHEBI:74257"/>
        <dbReference type="ChEBI" id="CHEBI:456215"/>
        <dbReference type="EC" id="2.7.1.180"/>
    </reaction>
</comment>
<dbReference type="GO" id="GO:0016740">
    <property type="term" value="F:transferase activity"/>
    <property type="evidence" value="ECO:0007669"/>
    <property type="project" value="UniProtKB-KW"/>
</dbReference>
<evidence type="ECO:0000256" key="2">
    <source>
        <dbReference type="ARBA" id="ARBA00011955"/>
    </source>
</evidence>
<evidence type="ECO:0000256" key="1">
    <source>
        <dbReference type="ARBA" id="ARBA00001946"/>
    </source>
</evidence>
<comment type="caution">
    <text evidence="12">The sequence shown here is derived from an EMBL/GenBank/DDBJ whole genome shotgun (WGS) entry which is preliminary data.</text>
</comment>
<evidence type="ECO:0000256" key="8">
    <source>
        <dbReference type="ARBA" id="ARBA00022842"/>
    </source>
</evidence>
<keyword evidence="7" id="KW-0274">FAD</keyword>
<dbReference type="InterPro" id="IPR003374">
    <property type="entry name" value="ApbE-like_sf"/>
</dbReference>
<dbReference type="PANTHER" id="PTHR30040:SF2">
    <property type="entry name" value="FAD:PROTEIN FMN TRANSFERASE"/>
    <property type="match status" value="1"/>
</dbReference>
<dbReference type="EMBL" id="BMZF01000001">
    <property type="protein sequence ID" value="GHA42494.1"/>
    <property type="molecule type" value="Genomic_DNA"/>
</dbReference>
<keyword evidence="11" id="KW-0732">Signal</keyword>
<reference evidence="13" key="1">
    <citation type="journal article" date="2019" name="Int. J. Syst. Evol. Microbiol.">
        <title>The Global Catalogue of Microorganisms (GCM) 10K type strain sequencing project: providing services to taxonomists for standard genome sequencing and annotation.</title>
        <authorList>
            <consortium name="The Broad Institute Genomics Platform"/>
            <consortium name="The Broad Institute Genome Sequencing Center for Infectious Disease"/>
            <person name="Wu L."/>
            <person name="Ma J."/>
        </authorList>
    </citation>
    <scope>NUCLEOTIDE SEQUENCE [LARGE SCALE GENOMIC DNA]</scope>
    <source>
        <strain evidence="13">KCTC 32465</strain>
    </source>
</reference>
<dbReference type="InterPro" id="IPR024932">
    <property type="entry name" value="ApbE"/>
</dbReference>
<dbReference type="RefSeq" id="WP_189638870.1">
    <property type="nucleotide sequence ID" value="NZ_BMZF01000001.1"/>
</dbReference>
<evidence type="ECO:0000256" key="9">
    <source>
        <dbReference type="ARBA" id="ARBA00031306"/>
    </source>
</evidence>
<keyword evidence="5 12" id="KW-0808">Transferase</keyword>
<feature type="chain" id="PRO_5047438693" description="FAD:protein FMN transferase" evidence="11">
    <location>
        <begin position="25"/>
        <end position="299"/>
    </location>
</feature>
<proteinExistence type="predicted"/>
<evidence type="ECO:0000313" key="13">
    <source>
        <dbReference type="Proteomes" id="UP000634455"/>
    </source>
</evidence>
<evidence type="ECO:0000256" key="6">
    <source>
        <dbReference type="ARBA" id="ARBA00022723"/>
    </source>
</evidence>
<dbReference type="PROSITE" id="PS51318">
    <property type="entry name" value="TAT"/>
    <property type="match status" value="1"/>
</dbReference>
<dbReference type="Gene3D" id="3.10.520.10">
    <property type="entry name" value="ApbE-like domains"/>
    <property type="match status" value="1"/>
</dbReference>
<dbReference type="InterPro" id="IPR006311">
    <property type="entry name" value="TAT_signal"/>
</dbReference>
<gene>
    <name evidence="12" type="primary">nosX</name>
    <name evidence="12" type="ORF">GCM10008927_03730</name>
</gene>
<organism evidence="12 13">
    <name type="scientific">Paramylibacter ulvae</name>
    <dbReference type="NCBI Taxonomy" id="1651968"/>
    <lineage>
        <taxon>Bacteria</taxon>
        <taxon>Pseudomonadati</taxon>
        <taxon>Pseudomonadota</taxon>
        <taxon>Alphaproteobacteria</taxon>
        <taxon>Rhodobacterales</taxon>
        <taxon>Paracoccaceae</taxon>
        <taxon>Paramylibacter</taxon>
    </lineage>
</organism>